<proteinExistence type="predicted"/>
<dbReference type="Pfam" id="PF00627">
    <property type="entry name" value="UBA"/>
    <property type="match status" value="1"/>
</dbReference>
<dbReference type="SUPFAM" id="SSF46934">
    <property type="entry name" value="UBA-like"/>
    <property type="match status" value="1"/>
</dbReference>
<dbReference type="OrthoDB" id="10009377at2759"/>
<protein>
    <recommendedName>
        <fullName evidence="2">UBA domain-containing protein</fullName>
    </recommendedName>
</protein>
<evidence type="ECO:0000313" key="5">
    <source>
        <dbReference type="Proteomes" id="UP000663829"/>
    </source>
</evidence>
<dbReference type="PROSITE" id="PS50030">
    <property type="entry name" value="UBA"/>
    <property type="match status" value="1"/>
</dbReference>
<dbReference type="EMBL" id="CAJNOQ010003258">
    <property type="protein sequence ID" value="CAF1003311.1"/>
    <property type="molecule type" value="Genomic_DNA"/>
</dbReference>
<dbReference type="Proteomes" id="UP000663829">
    <property type="component" value="Unassembled WGS sequence"/>
</dbReference>
<evidence type="ECO:0000313" key="4">
    <source>
        <dbReference type="EMBL" id="CAF3774712.1"/>
    </source>
</evidence>
<dbReference type="InterPro" id="IPR009060">
    <property type="entry name" value="UBA-like_sf"/>
</dbReference>
<dbReference type="Proteomes" id="UP000681722">
    <property type="component" value="Unassembled WGS sequence"/>
</dbReference>
<sequence>MMSHGAASNSNVSSDNLAILVDMGFSLTHAKEALHRVDNLEDAIAFLLNDAQHPSPPSSPGVSQADSSDDETSYSLDPRRMLFILNLEHNHLTFDNILLNIAQSSFELYEQLSTNRQHVLGFKSWHKHGQYKQVYACQTSRLLEEIYFHIEHDSHELNNQICTSGLIFDQQNKQQPLCLALFGSQSQLEKYMKNLKQLEHTSPMSIISITSSLTPSKPGNDSSSSSSDLCSDVTRKD</sequence>
<evidence type="ECO:0000313" key="3">
    <source>
        <dbReference type="EMBL" id="CAF1003311.1"/>
    </source>
</evidence>
<evidence type="ECO:0000256" key="1">
    <source>
        <dbReference type="SAM" id="MobiDB-lite"/>
    </source>
</evidence>
<feature type="region of interest" description="Disordered" evidence="1">
    <location>
        <begin position="210"/>
        <end position="237"/>
    </location>
</feature>
<accession>A0A814GZ57</accession>
<evidence type="ECO:0000259" key="2">
    <source>
        <dbReference type="PROSITE" id="PS50030"/>
    </source>
</evidence>
<feature type="domain" description="UBA" evidence="2">
    <location>
        <begin position="11"/>
        <end position="50"/>
    </location>
</feature>
<reference evidence="3" key="1">
    <citation type="submission" date="2021-02" db="EMBL/GenBank/DDBJ databases">
        <authorList>
            <person name="Nowell W R."/>
        </authorList>
    </citation>
    <scope>NUCLEOTIDE SEQUENCE</scope>
</reference>
<keyword evidence="5" id="KW-1185">Reference proteome</keyword>
<name>A0A814GZ57_9BILA</name>
<comment type="caution">
    <text evidence="3">The sequence shown here is derived from an EMBL/GenBank/DDBJ whole genome shotgun (WGS) entry which is preliminary data.</text>
</comment>
<organism evidence="3 5">
    <name type="scientific">Didymodactylos carnosus</name>
    <dbReference type="NCBI Taxonomy" id="1234261"/>
    <lineage>
        <taxon>Eukaryota</taxon>
        <taxon>Metazoa</taxon>
        <taxon>Spiralia</taxon>
        <taxon>Gnathifera</taxon>
        <taxon>Rotifera</taxon>
        <taxon>Eurotatoria</taxon>
        <taxon>Bdelloidea</taxon>
        <taxon>Philodinida</taxon>
        <taxon>Philodinidae</taxon>
        <taxon>Didymodactylos</taxon>
    </lineage>
</organism>
<feature type="region of interest" description="Disordered" evidence="1">
    <location>
        <begin position="53"/>
        <end position="73"/>
    </location>
</feature>
<dbReference type="EMBL" id="CAJOBC010003258">
    <property type="protein sequence ID" value="CAF3774712.1"/>
    <property type="molecule type" value="Genomic_DNA"/>
</dbReference>
<dbReference type="AlphaFoldDB" id="A0A814GZ57"/>
<gene>
    <name evidence="3" type="ORF">GPM918_LOCUS13877</name>
    <name evidence="4" type="ORF">SRO942_LOCUS13877</name>
</gene>
<dbReference type="InterPro" id="IPR015940">
    <property type="entry name" value="UBA"/>
</dbReference>
<dbReference type="Gene3D" id="1.10.8.10">
    <property type="entry name" value="DNA helicase RuvA subunit, C-terminal domain"/>
    <property type="match status" value="1"/>
</dbReference>